<dbReference type="Gene3D" id="2.60.40.10">
    <property type="entry name" value="Immunoglobulins"/>
    <property type="match status" value="1"/>
</dbReference>
<proteinExistence type="inferred from homology"/>
<feature type="domain" description="Fibronectin type III-like" evidence="3">
    <location>
        <begin position="335"/>
        <end position="406"/>
    </location>
</feature>
<dbReference type="SUPFAM" id="SSF51445">
    <property type="entry name" value="(Trans)glycosidases"/>
    <property type="match status" value="1"/>
</dbReference>
<accession>A0A397S1P4</accession>
<evidence type="ECO:0000313" key="4">
    <source>
        <dbReference type="EMBL" id="RIA77867.1"/>
    </source>
</evidence>
<protein>
    <submittedName>
        <fullName evidence="4">Beta-glucosidase</fullName>
    </submittedName>
</protein>
<name>A0A397S1P4_9MOLU</name>
<dbReference type="RefSeq" id="WP_119016002.1">
    <property type="nucleotide sequence ID" value="NZ_QXEV01000006.1"/>
</dbReference>
<dbReference type="EMBL" id="QXEV01000006">
    <property type="protein sequence ID" value="RIA77867.1"/>
    <property type="molecule type" value="Genomic_DNA"/>
</dbReference>
<dbReference type="Gene3D" id="3.40.50.1700">
    <property type="entry name" value="Glycoside hydrolase family 3 C-terminal domain"/>
    <property type="match status" value="1"/>
</dbReference>
<dbReference type="Proteomes" id="UP000266506">
    <property type="component" value="Unassembled WGS sequence"/>
</dbReference>
<dbReference type="SUPFAM" id="SSF52279">
    <property type="entry name" value="Beta-D-glucan exohydrolase, C-terminal domain"/>
    <property type="match status" value="1"/>
</dbReference>
<dbReference type="GO" id="GO:0005975">
    <property type="term" value="P:carbohydrate metabolic process"/>
    <property type="evidence" value="ECO:0007669"/>
    <property type="project" value="InterPro"/>
</dbReference>
<reference evidence="4 5" key="1">
    <citation type="submission" date="2018-08" db="EMBL/GenBank/DDBJ databases">
        <title>Genomic Encyclopedia of Archaeal and Bacterial Type Strains, Phase II (KMG-II): from individual species to whole genera.</title>
        <authorList>
            <person name="Goeker M."/>
        </authorList>
    </citation>
    <scope>NUCLEOTIDE SEQUENCE [LARGE SCALE GENOMIC DNA]</scope>
    <source>
        <strain evidence="4 5">ATCC 27112</strain>
    </source>
</reference>
<organism evidence="4 5">
    <name type="scientific">Anaeroplasma bactoclasticum</name>
    <dbReference type="NCBI Taxonomy" id="2088"/>
    <lineage>
        <taxon>Bacteria</taxon>
        <taxon>Bacillati</taxon>
        <taxon>Mycoplasmatota</taxon>
        <taxon>Mollicutes</taxon>
        <taxon>Anaeroplasmatales</taxon>
        <taxon>Anaeroplasmataceae</taxon>
        <taxon>Anaeroplasma</taxon>
    </lineage>
</organism>
<comment type="caution">
    <text evidence="4">The sequence shown here is derived from an EMBL/GenBank/DDBJ whole genome shotgun (WGS) entry which is preliminary data.</text>
</comment>
<dbReference type="InterPro" id="IPR002772">
    <property type="entry name" value="Glyco_hydro_3_C"/>
</dbReference>
<dbReference type="InterPro" id="IPR001764">
    <property type="entry name" value="Glyco_hydro_3_N"/>
</dbReference>
<evidence type="ECO:0000313" key="5">
    <source>
        <dbReference type="Proteomes" id="UP000266506"/>
    </source>
</evidence>
<dbReference type="InterPro" id="IPR050288">
    <property type="entry name" value="Cellulose_deg_GH3"/>
</dbReference>
<evidence type="ECO:0000259" key="3">
    <source>
        <dbReference type="SMART" id="SM01217"/>
    </source>
</evidence>
<keyword evidence="5" id="KW-1185">Reference proteome</keyword>
<dbReference type="PRINTS" id="PR00133">
    <property type="entry name" value="GLHYDRLASE3"/>
</dbReference>
<keyword evidence="2" id="KW-0378">Hydrolase</keyword>
<dbReference type="OrthoDB" id="9805821at2"/>
<dbReference type="GO" id="GO:0004553">
    <property type="term" value="F:hydrolase activity, hydrolyzing O-glycosyl compounds"/>
    <property type="evidence" value="ECO:0007669"/>
    <property type="project" value="InterPro"/>
</dbReference>
<evidence type="ECO:0000256" key="2">
    <source>
        <dbReference type="ARBA" id="ARBA00022801"/>
    </source>
</evidence>
<dbReference type="Pfam" id="PF00933">
    <property type="entry name" value="Glyco_hydro_3"/>
    <property type="match status" value="1"/>
</dbReference>
<dbReference type="InterPro" id="IPR036881">
    <property type="entry name" value="Glyco_hydro_3_C_sf"/>
</dbReference>
<dbReference type="InterPro" id="IPR026891">
    <property type="entry name" value="Fn3-like"/>
</dbReference>
<dbReference type="Gene3D" id="3.20.20.300">
    <property type="entry name" value="Glycoside hydrolase, family 3, N-terminal domain"/>
    <property type="match status" value="1"/>
</dbReference>
<dbReference type="InParanoid" id="A0A397S1P4"/>
<dbReference type="InterPro" id="IPR013783">
    <property type="entry name" value="Ig-like_fold"/>
</dbReference>
<dbReference type="AlphaFoldDB" id="A0A397S1P4"/>
<comment type="similarity">
    <text evidence="1">Belongs to the glycosyl hydrolase 3 family.</text>
</comment>
<dbReference type="Pfam" id="PF14310">
    <property type="entry name" value="Fn3-like"/>
    <property type="match status" value="1"/>
</dbReference>
<dbReference type="SMART" id="SM01217">
    <property type="entry name" value="Fn3_like"/>
    <property type="match status" value="1"/>
</dbReference>
<evidence type="ECO:0000256" key="1">
    <source>
        <dbReference type="ARBA" id="ARBA00005336"/>
    </source>
</evidence>
<dbReference type="InterPro" id="IPR017853">
    <property type="entry name" value="GH"/>
</dbReference>
<dbReference type="InterPro" id="IPR036962">
    <property type="entry name" value="Glyco_hydro_3_N_sf"/>
</dbReference>
<dbReference type="PANTHER" id="PTHR42715:SF10">
    <property type="entry name" value="BETA-GLUCOSIDASE"/>
    <property type="match status" value="1"/>
</dbReference>
<gene>
    <name evidence="4" type="ORF">EI71_00844</name>
</gene>
<dbReference type="Pfam" id="PF01915">
    <property type="entry name" value="Glyco_hydro_3_C"/>
    <property type="match status" value="1"/>
</dbReference>
<sequence>MLKKVENIYTHAHLKEEANELEINNRALAKRIATESIVLLENNGVLPIEKESKIALYGIGATNTIKGGSGSGEVNERYSVSILDGLRYQGYTICNASELEEYRLKAMEAKKKYMEEKRKKAGFFSFKEISMANIETGYHDIEFIVNREKQDTDIAIYVLSRMSGEGADRKLIEGDFLLSKQENEDIHYLASTYKDVILIINAGGMIDLSPLDDITLSGLIFTGMLGEEGGNALADIISGAITPSGHLADTWPMSYKDIPFGENYSYLNGNEKEEEYSEDIYVGYRYYERFRKKVRYAFGYGLSYTGFKIATKVDLQDEIKIFVKLKNFGNFKGKCVLQIYASLPEGKLKQPAFSLIGFTKSKLLVPDQETLLSMSIPYHYLASYDPESNTTLLEKGRYVLYIGQSSDKRSLIAGFDLDEDIILANHKPICPLNKKINLLEPDFPKKDILIPDNLILTLDKENIKPEEIKELITEDAPENPMDEYEMEAKKIVDKLSIKDLSLLLVGDGGMDIAIPKPHDVIVPGAAGHMTNKLTKIGLKSFAFVDGPAGLRLCKTSIVKKNAKSIKYVDPGMEMFNYFPKIVRLLGNSKINKGTPLYCYTTAFPTGCSLAQTWSEKLLGKLGDAVGKEMEEYGVTVWLAPGMNIHRNPLCGRNFEYFSEDPLLSGKMAKAIVMGVQAHRGCYCTIKHFACNNQENERKWTSAYVSNRALREIYLKGFGIAIKEGRCRGVMSSYNKINDIWSGANKDILTEVLRNEWLFKGFVTTDWDESHEGLEADRSIDSGINILMAGNNKQRKAIQKALASKQLSLDIAKERAQRLIQIMLLHNTLIERK</sequence>
<dbReference type="PANTHER" id="PTHR42715">
    <property type="entry name" value="BETA-GLUCOSIDASE"/>
    <property type="match status" value="1"/>
</dbReference>